<dbReference type="GO" id="GO:0008270">
    <property type="term" value="F:zinc ion binding"/>
    <property type="evidence" value="ECO:0007669"/>
    <property type="project" value="UniProtKB-KW"/>
</dbReference>
<feature type="domain" description="C2H2-type" evidence="9">
    <location>
        <begin position="470"/>
        <end position="497"/>
    </location>
</feature>
<feature type="region of interest" description="Disordered" evidence="8">
    <location>
        <begin position="222"/>
        <end position="268"/>
    </location>
</feature>
<dbReference type="GO" id="GO:0005634">
    <property type="term" value="C:nucleus"/>
    <property type="evidence" value="ECO:0007669"/>
    <property type="project" value="UniProtKB-ARBA"/>
</dbReference>
<keyword evidence="1" id="KW-0479">Metal-binding</keyword>
<comment type="caution">
    <text evidence="10">The sequence shown here is derived from an EMBL/GenBank/DDBJ whole genome shotgun (WGS) entry which is preliminary data.</text>
</comment>
<feature type="domain" description="C2H2-type" evidence="9">
    <location>
        <begin position="440"/>
        <end position="469"/>
    </location>
</feature>
<dbReference type="PANTHER" id="PTHR19818">
    <property type="entry name" value="ZINC FINGER PROTEIN ZIC AND GLI"/>
    <property type="match status" value="1"/>
</dbReference>
<evidence type="ECO:0000256" key="1">
    <source>
        <dbReference type="ARBA" id="ARBA00022723"/>
    </source>
</evidence>
<evidence type="ECO:0000256" key="3">
    <source>
        <dbReference type="ARBA" id="ARBA00022771"/>
    </source>
</evidence>
<keyword evidence="3 7" id="KW-0863">Zinc-finger</keyword>
<dbReference type="FunFam" id="3.30.160.60:FF:000032">
    <property type="entry name" value="Krueppel-like factor 4"/>
    <property type="match status" value="1"/>
</dbReference>
<gene>
    <name evidence="10" type="ORF">R3P38DRAFT_3504484</name>
</gene>
<feature type="region of interest" description="Disordered" evidence="8">
    <location>
        <begin position="115"/>
        <end position="184"/>
    </location>
</feature>
<evidence type="ECO:0000256" key="6">
    <source>
        <dbReference type="ARBA" id="ARBA00023163"/>
    </source>
</evidence>
<feature type="compositionally biased region" description="Low complexity" evidence="8">
    <location>
        <begin position="347"/>
        <end position="357"/>
    </location>
</feature>
<dbReference type="Gene3D" id="3.30.160.60">
    <property type="entry name" value="Classic Zinc Finger"/>
    <property type="match status" value="3"/>
</dbReference>
<dbReference type="Proteomes" id="UP001362999">
    <property type="component" value="Unassembled WGS sequence"/>
</dbReference>
<proteinExistence type="predicted"/>
<evidence type="ECO:0000256" key="4">
    <source>
        <dbReference type="ARBA" id="ARBA00022833"/>
    </source>
</evidence>
<evidence type="ECO:0000256" key="7">
    <source>
        <dbReference type="PROSITE-ProRule" id="PRU00042"/>
    </source>
</evidence>
<protein>
    <submittedName>
        <fullName evidence="10">Calcineurin responsive transcriptional factor</fullName>
    </submittedName>
</protein>
<dbReference type="EMBL" id="JAWWNJ010000023">
    <property type="protein sequence ID" value="KAK7033468.1"/>
    <property type="molecule type" value="Genomic_DNA"/>
</dbReference>
<feature type="compositionally biased region" description="Pro residues" evidence="8">
    <location>
        <begin position="361"/>
        <end position="375"/>
    </location>
</feature>
<keyword evidence="6" id="KW-0804">Transcription</keyword>
<dbReference type="Pfam" id="PF00096">
    <property type="entry name" value="zf-C2H2"/>
    <property type="match status" value="2"/>
</dbReference>
<dbReference type="PROSITE" id="PS00028">
    <property type="entry name" value="ZINC_FINGER_C2H2_1"/>
    <property type="match status" value="2"/>
</dbReference>
<feature type="compositionally biased region" description="Low complexity" evidence="8">
    <location>
        <begin position="522"/>
        <end position="532"/>
    </location>
</feature>
<dbReference type="SMART" id="SM00355">
    <property type="entry name" value="ZnF_C2H2"/>
    <property type="match status" value="3"/>
</dbReference>
<keyword evidence="4" id="KW-0862">Zinc</keyword>
<feature type="compositionally biased region" description="Basic and acidic residues" evidence="8">
    <location>
        <begin position="291"/>
        <end position="303"/>
    </location>
</feature>
<dbReference type="InterPro" id="IPR050329">
    <property type="entry name" value="GLI_C2H2-zinc-finger"/>
</dbReference>
<feature type="compositionally biased region" description="Polar residues" evidence="8">
    <location>
        <begin position="33"/>
        <end position="59"/>
    </location>
</feature>
<evidence type="ECO:0000259" key="9">
    <source>
        <dbReference type="PROSITE" id="PS50157"/>
    </source>
</evidence>
<feature type="region of interest" description="Disordered" evidence="8">
    <location>
        <begin position="287"/>
        <end position="390"/>
    </location>
</feature>
<evidence type="ECO:0000313" key="11">
    <source>
        <dbReference type="Proteomes" id="UP001362999"/>
    </source>
</evidence>
<organism evidence="10 11">
    <name type="scientific">Favolaschia claudopus</name>
    <dbReference type="NCBI Taxonomy" id="2862362"/>
    <lineage>
        <taxon>Eukaryota</taxon>
        <taxon>Fungi</taxon>
        <taxon>Dikarya</taxon>
        <taxon>Basidiomycota</taxon>
        <taxon>Agaricomycotina</taxon>
        <taxon>Agaricomycetes</taxon>
        <taxon>Agaricomycetidae</taxon>
        <taxon>Agaricales</taxon>
        <taxon>Marasmiineae</taxon>
        <taxon>Mycenaceae</taxon>
        <taxon>Favolaschia</taxon>
    </lineage>
</organism>
<evidence type="ECO:0000256" key="8">
    <source>
        <dbReference type="SAM" id="MobiDB-lite"/>
    </source>
</evidence>
<name>A0AAW0C3Q6_9AGAR</name>
<evidence type="ECO:0000256" key="5">
    <source>
        <dbReference type="ARBA" id="ARBA00023015"/>
    </source>
</evidence>
<dbReference type="GO" id="GO:0045944">
    <property type="term" value="P:positive regulation of transcription by RNA polymerase II"/>
    <property type="evidence" value="ECO:0007669"/>
    <property type="project" value="UniProtKB-ARBA"/>
</dbReference>
<keyword evidence="11" id="KW-1185">Reference proteome</keyword>
<evidence type="ECO:0000256" key="2">
    <source>
        <dbReference type="ARBA" id="ARBA00022737"/>
    </source>
</evidence>
<evidence type="ECO:0000313" key="10">
    <source>
        <dbReference type="EMBL" id="KAK7033468.1"/>
    </source>
</evidence>
<keyword evidence="2" id="KW-0677">Repeat</keyword>
<keyword evidence="5" id="KW-0805">Transcription regulation</keyword>
<dbReference type="GO" id="GO:0000981">
    <property type="term" value="F:DNA-binding transcription factor activity, RNA polymerase II-specific"/>
    <property type="evidence" value="ECO:0007669"/>
    <property type="project" value="TreeGrafter"/>
</dbReference>
<dbReference type="InterPro" id="IPR036236">
    <property type="entry name" value="Znf_C2H2_sf"/>
</dbReference>
<feature type="compositionally biased region" description="Low complexity" evidence="8">
    <location>
        <begin position="115"/>
        <end position="141"/>
    </location>
</feature>
<accession>A0AAW0C3Q6</accession>
<feature type="region of interest" description="Disordered" evidence="8">
    <location>
        <begin position="32"/>
        <end position="61"/>
    </location>
</feature>
<reference evidence="10 11" key="1">
    <citation type="journal article" date="2024" name="J Genomics">
        <title>Draft genome sequencing and assembly of Favolaschia claudopus CIRM-BRFM 2984 isolated from oak limbs.</title>
        <authorList>
            <person name="Navarro D."/>
            <person name="Drula E."/>
            <person name="Chaduli D."/>
            <person name="Cazenave R."/>
            <person name="Ahrendt S."/>
            <person name="Wang J."/>
            <person name="Lipzen A."/>
            <person name="Daum C."/>
            <person name="Barry K."/>
            <person name="Grigoriev I.V."/>
            <person name="Favel A."/>
            <person name="Rosso M.N."/>
            <person name="Martin F."/>
        </authorList>
    </citation>
    <scope>NUCLEOTIDE SEQUENCE [LARGE SCALE GENOMIC DNA]</scope>
    <source>
        <strain evidence="10 11">CIRM-BRFM 2984</strain>
    </source>
</reference>
<feature type="domain" description="C2H2-type" evidence="9">
    <location>
        <begin position="410"/>
        <end position="439"/>
    </location>
</feature>
<dbReference type="GO" id="GO:0000978">
    <property type="term" value="F:RNA polymerase II cis-regulatory region sequence-specific DNA binding"/>
    <property type="evidence" value="ECO:0007669"/>
    <property type="project" value="TreeGrafter"/>
</dbReference>
<dbReference type="AlphaFoldDB" id="A0AAW0C3Q6"/>
<dbReference type="SUPFAM" id="SSF57667">
    <property type="entry name" value="beta-beta-alpha zinc fingers"/>
    <property type="match status" value="3"/>
</dbReference>
<sequence length="606" mass="65124">MDPQHHDTAEYIADEGNDFRIQLDSADAAFNLGSPQFPHTPSYNGSYHNSPYSGHSELSFSGGDLGLFEEEAAVVPEYDPSEYDPPQSSSLLMFNDTDYSFSSVPVNVERGASYDYSSPSSTGSGEQRSRASSISQSGSPRMNVAQAFDNMTFRSPNWGTDPLPRDRPPSPHPKSPPRLMTAPIINAPEGDGLGPRLHIVPATPVSGGGAASAAVPFQTSLETMREPPQEQPLHFPRPRSSSDHDPPQWDNTNFIGQMGNIGSALDDEAPRQRPLFNSFHFGDNNGFLSPDLRRSHSASEHTRPGHTRQTRSEDMRSLLPVDFSGPQFLSPVDPPPSIRARGHYRSHSSGSWSNASSTRPSPYPSPHASPVPLPDSLPSNLNNNTVSKQNVTTIRTQKASHNRRKQEATFVCPVPGCGSTFTRSFNLKGHIRSHNEERPFLCKWPGCGKGFARQHDCKRHEQLHTNYRPFVCEGCGKQFARMDALNRHLRSEGGADCQRTLEANGRMPDFSADFPPAPPPNNLDSNGASGLKLGAGGGRARSHSAGSYNGGGGEGPGGGGGSGLRMPGMGGGGGGGGGLLSMGLGKGFARQHDCRLCVRGSCTRCM</sequence>
<dbReference type="PROSITE" id="PS50157">
    <property type="entry name" value="ZINC_FINGER_C2H2_2"/>
    <property type="match status" value="3"/>
</dbReference>
<dbReference type="PANTHER" id="PTHR19818:SF139">
    <property type="entry name" value="PAIR-RULE PROTEIN ODD-PAIRED"/>
    <property type="match status" value="1"/>
</dbReference>
<feature type="compositionally biased region" description="Gly residues" evidence="8">
    <location>
        <begin position="548"/>
        <end position="570"/>
    </location>
</feature>
<feature type="region of interest" description="Disordered" evidence="8">
    <location>
        <begin position="509"/>
        <end position="570"/>
    </location>
</feature>
<dbReference type="InterPro" id="IPR013087">
    <property type="entry name" value="Znf_C2H2_type"/>
</dbReference>